<accession>A0A0A8ZLW8</accession>
<dbReference type="EMBL" id="GBRH01259242">
    <property type="protein sequence ID" value="JAD38653.1"/>
    <property type="molecule type" value="Transcribed_RNA"/>
</dbReference>
<dbReference type="AlphaFoldDB" id="A0A0A8ZLW8"/>
<reference evidence="1" key="2">
    <citation type="journal article" date="2015" name="Data Brief">
        <title>Shoot transcriptome of the giant reed, Arundo donax.</title>
        <authorList>
            <person name="Barrero R.A."/>
            <person name="Guerrero F.D."/>
            <person name="Moolhuijzen P."/>
            <person name="Goolsby J.A."/>
            <person name="Tidwell J."/>
            <person name="Bellgard S.E."/>
            <person name="Bellgard M.I."/>
        </authorList>
    </citation>
    <scope>NUCLEOTIDE SEQUENCE</scope>
    <source>
        <tissue evidence="1">Shoot tissue taken approximately 20 cm above the soil surface</tissue>
    </source>
</reference>
<proteinExistence type="predicted"/>
<evidence type="ECO:0000313" key="1">
    <source>
        <dbReference type="EMBL" id="JAD38653.1"/>
    </source>
</evidence>
<sequence length="37" mass="4367">MFQLMTICSSYLYPIQVLLFLFELSVNESTIKCFRST</sequence>
<organism evidence="1">
    <name type="scientific">Arundo donax</name>
    <name type="common">Giant reed</name>
    <name type="synonym">Donax arundinaceus</name>
    <dbReference type="NCBI Taxonomy" id="35708"/>
    <lineage>
        <taxon>Eukaryota</taxon>
        <taxon>Viridiplantae</taxon>
        <taxon>Streptophyta</taxon>
        <taxon>Embryophyta</taxon>
        <taxon>Tracheophyta</taxon>
        <taxon>Spermatophyta</taxon>
        <taxon>Magnoliopsida</taxon>
        <taxon>Liliopsida</taxon>
        <taxon>Poales</taxon>
        <taxon>Poaceae</taxon>
        <taxon>PACMAD clade</taxon>
        <taxon>Arundinoideae</taxon>
        <taxon>Arundineae</taxon>
        <taxon>Arundo</taxon>
    </lineage>
</organism>
<protein>
    <submittedName>
        <fullName evidence="1">Uncharacterized protein</fullName>
    </submittedName>
</protein>
<name>A0A0A8ZLW8_ARUDO</name>
<reference evidence="1" key="1">
    <citation type="submission" date="2014-09" db="EMBL/GenBank/DDBJ databases">
        <authorList>
            <person name="Magalhaes I.L.F."/>
            <person name="Oliveira U."/>
            <person name="Santos F.R."/>
            <person name="Vidigal T.H.D.A."/>
            <person name="Brescovit A.D."/>
            <person name="Santos A.J."/>
        </authorList>
    </citation>
    <scope>NUCLEOTIDE SEQUENCE</scope>
    <source>
        <tissue evidence="1">Shoot tissue taken approximately 20 cm above the soil surface</tissue>
    </source>
</reference>